<dbReference type="RefSeq" id="WP_157989554.1">
    <property type="nucleotide sequence ID" value="NZ_LR217720.1"/>
</dbReference>
<evidence type="ECO:0000256" key="7">
    <source>
        <dbReference type="ARBA" id="ARBA00023235"/>
    </source>
</evidence>
<dbReference type="Gene3D" id="1.10.486.10">
    <property type="entry name" value="PCRA, domain 4"/>
    <property type="match status" value="1"/>
</dbReference>
<evidence type="ECO:0000256" key="11">
    <source>
        <dbReference type="ARBA" id="ARBA00048988"/>
    </source>
</evidence>
<dbReference type="EMBL" id="LR217720">
    <property type="protein sequence ID" value="VFP83996.1"/>
    <property type="molecule type" value="Genomic_DNA"/>
</dbReference>
<accession>A0A451DC54</accession>
<feature type="domain" description="UvrD-like helicase C-terminal" evidence="14">
    <location>
        <begin position="287"/>
        <end position="567"/>
    </location>
</feature>
<evidence type="ECO:0000259" key="14">
    <source>
        <dbReference type="PROSITE" id="PS51217"/>
    </source>
</evidence>
<sequence>MNIHRLCLFLNNQQRAAVSAPRTNFLVLAGAGSGKTRVLVHRIAWLIEVEKCSPQSILAVTFTTKAAEEIRERLEELIGLLQNSMWIGTFHSLSHRFLCSHHIMANLPKDFQIIDTEDQMRLLRRLIQSMNLDLKQWTPRQGLWYINTNKEKGLRPNHIHRVSYPIEKTWLRIYRAYQDTCDRLGLVDFSELLLRVYELWRSHPAILDYYHRIFNTILVDEFQDTNNMQYDWMRSISGKSSHVMIVGDDDQSIYGWRGAKISNMQSFLKDFPLATVIRLERNYRSTSNILEAANILISNNNGRLGKKLWTNLACGELITTYCARDAFDEACFVADGIQVWVQNGGLLSECAVLYRNNAQSLEIEKVLSQRGIVYQVYGGMRFFQRQEIKDAIAYLRLIANRNDDLSFERIINTPTRGIGIRTLEVIRQLSREYDLPFWEASKKLLKDKALASRLASTSLQSFMELVDSLEEVTHTMPLYAQIERMLKDSGLWLMYLHKNGENGQRRIENLKELINTTRQYDSHHALYDKHEVPLRAFLAQSMLEAGGGSVHKSQDSVRLMTMHSSKGLEFAQVFIIGMEEGIFPGQISLNDAGGLEEERRLAYVGITRAMVKLTLTYAINRRLYGQECLHEPSRFIGEIPSKYIKNVHYSARATTNIPYHYKGTNTVSMVSNNDVRIIQRVQHEIFGLGTVMDTIGCGKKRRIQVNFDDYGVKWLLASYAKLKLS</sequence>
<dbReference type="InterPro" id="IPR013986">
    <property type="entry name" value="DExx_box_DNA_helicase_dom_sf"/>
</dbReference>
<dbReference type="InterPro" id="IPR000212">
    <property type="entry name" value="DNA_helicase_UvrD/REP"/>
</dbReference>
<dbReference type="PANTHER" id="PTHR11070:SF2">
    <property type="entry name" value="ATP-DEPENDENT DNA HELICASE SRS2"/>
    <property type="match status" value="1"/>
</dbReference>
<dbReference type="OrthoDB" id="9806690at2"/>
<dbReference type="Gene3D" id="1.10.10.160">
    <property type="match status" value="1"/>
</dbReference>
<dbReference type="PANTHER" id="PTHR11070">
    <property type="entry name" value="UVRD / RECB / PCRA DNA HELICASE FAMILY MEMBER"/>
    <property type="match status" value="1"/>
</dbReference>
<feature type="domain" description="UvrD-like helicase ATP-binding" evidence="13">
    <location>
        <begin position="8"/>
        <end position="286"/>
    </location>
</feature>
<dbReference type="Pfam" id="PF00580">
    <property type="entry name" value="UvrD-helicase"/>
    <property type="match status" value="1"/>
</dbReference>
<evidence type="ECO:0000313" key="15">
    <source>
        <dbReference type="EMBL" id="VFP83996.1"/>
    </source>
</evidence>
<keyword evidence="7" id="KW-0413">Isomerase</keyword>
<dbReference type="FunFam" id="1.10.10.160:FF:000002">
    <property type="entry name" value="DNA helicase"/>
    <property type="match status" value="1"/>
</dbReference>
<keyword evidence="4 12" id="KW-0347">Helicase</keyword>
<comment type="similarity">
    <text evidence="1">Belongs to the helicase family. UvrD subfamily.</text>
</comment>
<evidence type="ECO:0000256" key="2">
    <source>
        <dbReference type="ARBA" id="ARBA00022741"/>
    </source>
</evidence>
<comment type="catalytic activity">
    <reaction evidence="11">
        <text>ATP + H2O = ADP + phosphate + H(+)</text>
        <dbReference type="Rhea" id="RHEA:13065"/>
        <dbReference type="ChEBI" id="CHEBI:15377"/>
        <dbReference type="ChEBI" id="CHEBI:15378"/>
        <dbReference type="ChEBI" id="CHEBI:30616"/>
        <dbReference type="ChEBI" id="CHEBI:43474"/>
        <dbReference type="ChEBI" id="CHEBI:456216"/>
        <dbReference type="EC" id="5.6.2.4"/>
    </reaction>
</comment>
<keyword evidence="6" id="KW-0238">DNA-binding</keyword>
<evidence type="ECO:0000256" key="8">
    <source>
        <dbReference type="ARBA" id="ARBA00034617"/>
    </source>
</evidence>
<evidence type="ECO:0000256" key="4">
    <source>
        <dbReference type="ARBA" id="ARBA00022806"/>
    </source>
</evidence>
<evidence type="ECO:0000256" key="1">
    <source>
        <dbReference type="ARBA" id="ARBA00009922"/>
    </source>
</evidence>
<dbReference type="Proteomes" id="UP000294418">
    <property type="component" value="Chromosome"/>
</dbReference>
<dbReference type="GO" id="GO:0033202">
    <property type="term" value="C:DNA helicase complex"/>
    <property type="evidence" value="ECO:0007669"/>
    <property type="project" value="TreeGrafter"/>
</dbReference>
<dbReference type="GO" id="GO:0000725">
    <property type="term" value="P:recombinational repair"/>
    <property type="evidence" value="ECO:0007669"/>
    <property type="project" value="TreeGrafter"/>
</dbReference>
<evidence type="ECO:0000259" key="13">
    <source>
        <dbReference type="PROSITE" id="PS51198"/>
    </source>
</evidence>
<dbReference type="InterPro" id="IPR014016">
    <property type="entry name" value="UvrD-like_ATP-bd"/>
</dbReference>
<dbReference type="InterPro" id="IPR014017">
    <property type="entry name" value="DNA_helicase_UvrD-like_C"/>
</dbReference>
<evidence type="ECO:0000256" key="10">
    <source>
        <dbReference type="ARBA" id="ARBA00034923"/>
    </source>
</evidence>
<dbReference type="PROSITE" id="PS51198">
    <property type="entry name" value="UVRD_HELICASE_ATP_BIND"/>
    <property type="match status" value="1"/>
</dbReference>
<name>A0A451DC54_9GAMM</name>
<evidence type="ECO:0000256" key="12">
    <source>
        <dbReference type="PROSITE-ProRule" id="PRU00560"/>
    </source>
</evidence>
<dbReference type="Gene3D" id="3.40.50.300">
    <property type="entry name" value="P-loop containing nucleotide triphosphate hydrolases"/>
    <property type="match status" value="2"/>
</dbReference>
<proteinExistence type="inferred from homology"/>
<dbReference type="PROSITE" id="PS51217">
    <property type="entry name" value="UVRD_HELICASE_CTER"/>
    <property type="match status" value="1"/>
</dbReference>
<evidence type="ECO:0000256" key="5">
    <source>
        <dbReference type="ARBA" id="ARBA00022840"/>
    </source>
</evidence>
<dbReference type="NCBIfam" id="NF008743">
    <property type="entry name" value="PRK11773.1"/>
    <property type="match status" value="1"/>
</dbReference>
<dbReference type="GO" id="GO:0016887">
    <property type="term" value="F:ATP hydrolysis activity"/>
    <property type="evidence" value="ECO:0007669"/>
    <property type="project" value="RHEA"/>
</dbReference>
<dbReference type="CDD" id="cd17932">
    <property type="entry name" value="DEXQc_UvrD"/>
    <property type="match status" value="1"/>
</dbReference>
<reference evidence="15 16" key="1">
    <citation type="submission" date="2019-02" db="EMBL/GenBank/DDBJ databases">
        <authorList>
            <person name="Manzano-Marin A."/>
            <person name="Manzano-Marin A."/>
        </authorList>
    </citation>
    <scope>NUCLEOTIDE SEQUENCE [LARGE SCALE GENOMIC DNA]</scope>
    <source>
        <strain evidence="15 16">ErCilaricifoliae</strain>
    </source>
</reference>
<dbReference type="GO" id="GO:0005524">
    <property type="term" value="F:ATP binding"/>
    <property type="evidence" value="ECO:0007669"/>
    <property type="project" value="UniProtKB-UniRule"/>
</dbReference>
<dbReference type="EC" id="5.6.2.4" evidence="9"/>
<dbReference type="GO" id="GO:0043138">
    <property type="term" value="F:3'-5' DNA helicase activity"/>
    <property type="evidence" value="ECO:0007669"/>
    <property type="project" value="UniProtKB-EC"/>
</dbReference>
<dbReference type="Pfam" id="PF21196">
    <property type="entry name" value="PcrA_UvrD_tudor"/>
    <property type="match status" value="1"/>
</dbReference>
<dbReference type="Pfam" id="PF13361">
    <property type="entry name" value="UvrD_C"/>
    <property type="match status" value="1"/>
</dbReference>
<dbReference type="AlphaFoldDB" id="A0A451DC54"/>
<feature type="binding site" evidence="12">
    <location>
        <begin position="29"/>
        <end position="36"/>
    </location>
    <ligand>
        <name>ATP</name>
        <dbReference type="ChEBI" id="CHEBI:30616"/>
    </ligand>
</feature>
<dbReference type="GO" id="GO:0003677">
    <property type="term" value="F:DNA binding"/>
    <property type="evidence" value="ECO:0007669"/>
    <property type="project" value="UniProtKB-KW"/>
</dbReference>
<keyword evidence="2 12" id="KW-0547">Nucleotide-binding</keyword>
<evidence type="ECO:0000256" key="9">
    <source>
        <dbReference type="ARBA" id="ARBA00034808"/>
    </source>
</evidence>
<evidence type="ECO:0000256" key="3">
    <source>
        <dbReference type="ARBA" id="ARBA00022801"/>
    </source>
</evidence>
<dbReference type="CDD" id="cd18807">
    <property type="entry name" value="SF1_C_UvrD"/>
    <property type="match status" value="1"/>
</dbReference>
<protein>
    <recommendedName>
        <fullName evidence="9">DNA 3'-5' helicase</fullName>
        <ecNumber evidence="9">5.6.2.4</ecNumber>
    </recommendedName>
    <alternativeName>
        <fullName evidence="10">DNA 3'-5' helicase II</fullName>
    </alternativeName>
</protein>
<organism evidence="15 16">
    <name type="scientific">Candidatus Erwinia haradaeae</name>
    <dbReference type="NCBI Taxonomy" id="1922217"/>
    <lineage>
        <taxon>Bacteria</taxon>
        <taxon>Pseudomonadati</taxon>
        <taxon>Pseudomonadota</taxon>
        <taxon>Gammaproteobacteria</taxon>
        <taxon>Enterobacterales</taxon>
        <taxon>Erwiniaceae</taxon>
        <taxon>Erwinia</taxon>
    </lineage>
</organism>
<keyword evidence="3 12" id="KW-0378">Hydrolase</keyword>
<evidence type="ECO:0000313" key="16">
    <source>
        <dbReference type="Proteomes" id="UP000294418"/>
    </source>
</evidence>
<gene>
    <name evidence="15" type="primary">uvrD</name>
    <name evidence="15" type="ORF">ERCILAFE3058_108</name>
</gene>
<comment type="catalytic activity">
    <reaction evidence="8">
        <text>Couples ATP hydrolysis with the unwinding of duplex DNA by translocating in the 3'-5' direction.</text>
        <dbReference type="EC" id="5.6.2.4"/>
    </reaction>
</comment>
<dbReference type="InterPro" id="IPR027417">
    <property type="entry name" value="P-loop_NTPase"/>
</dbReference>
<dbReference type="GO" id="GO:0005829">
    <property type="term" value="C:cytosol"/>
    <property type="evidence" value="ECO:0007669"/>
    <property type="project" value="TreeGrafter"/>
</dbReference>
<evidence type="ECO:0000256" key="6">
    <source>
        <dbReference type="ARBA" id="ARBA00023125"/>
    </source>
</evidence>
<keyword evidence="5 12" id="KW-0067">ATP-binding</keyword>
<dbReference type="SUPFAM" id="SSF52540">
    <property type="entry name" value="P-loop containing nucleoside triphosphate hydrolases"/>
    <property type="match status" value="1"/>
</dbReference>